<feature type="binding site" evidence="3">
    <location>
        <position position="161"/>
    </location>
    <ligand>
        <name>substrate</name>
    </ligand>
</feature>
<keyword evidence="5" id="KW-1185">Reference proteome</keyword>
<dbReference type="GO" id="GO:0051252">
    <property type="term" value="P:regulation of RNA metabolic process"/>
    <property type="evidence" value="ECO:0007669"/>
    <property type="project" value="InterPro"/>
</dbReference>
<proteinExistence type="inferred from homology"/>
<dbReference type="PATRIC" id="fig|658445.3.peg.2415"/>
<dbReference type="Proteomes" id="UP000032303">
    <property type="component" value="Chromosome 2"/>
</dbReference>
<dbReference type="Gene3D" id="3.50.30.40">
    <property type="entry name" value="Ribonuclease E inhibitor RraA/RraA-like"/>
    <property type="match status" value="1"/>
</dbReference>
<comment type="subunit">
    <text evidence="2">Homotrimer. Binds to both RNA-binding sites in the C-terminal region of Rne and to RhlB.</text>
</comment>
<name>A0A0C5W6Y2_9GAMM</name>
<dbReference type="KEGG" id="pgb:H744_2c0510"/>
<comment type="function">
    <text evidence="2">Globally modulates RNA abundance by binding to RNase E (Rne) and regulating its endonucleolytic activity. Can modulate Rne action in a substrate-dependent manner by altering the composition of the degradosome. Modulates RNA-binding and helicase activities of the degradosome.</text>
</comment>
<evidence type="ECO:0000256" key="2">
    <source>
        <dbReference type="HAMAP-Rule" id="MF_00471"/>
    </source>
</evidence>
<dbReference type="GO" id="GO:0005737">
    <property type="term" value="C:cytoplasm"/>
    <property type="evidence" value="ECO:0007669"/>
    <property type="project" value="UniProtKB-SubCell"/>
</dbReference>
<dbReference type="EMBL" id="CP005974">
    <property type="protein sequence ID" value="AJR07246.1"/>
    <property type="molecule type" value="Genomic_DNA"/>
</dbReference>
<protein>
    <recommendedName>
        <fullName evidence="2">Regulator of ribonuclease activity A</fullName>
    </recommendedName>
</protein>
<keyword evidence="1 2" id="KW-0963">Cytoplasm</keyword>
<dbReference type="SUPFAM" id="SSF89562">
    <property type="entry name" value="RraA-like"/>
    <property type="match status" value="1"/>
</dbReference>
<gene>
    <name evidence="2" type="primary">rraA</name>
    <name evidence="4" type="ORF">H744_2c0510</name>
</gene>
<accession>A0A0C5W6Y2</accession>
<dbReference type="InterPro" id="IPR010203">
    <property type="entry name" value="RraA"/>
</dbReference>
<dbReference type="HOGENOM" id="CLU_072626_4_0_6"/>
<evidence type="ECO:0000313" key="5">
    <source>
        <dbReference type="Proteomes" id="UP000032303"/>
    </source>
</evidence>
<comment type="subcellular location">
    <subcellularLocation>
        <location evidence="2">Cytoplasm</location>
    </subcellularLocation>
</comment>
<dbReference type="NCBIfam" id="NF006875">
    <property type="entry name" value="PRK09372.1"/>
    <property type="match status" value="1"/>
</dbReference>
<dbReference type="NCBIfam" id="TIGR02998">
    <property type="entry name" value="RraA_entero"/>
    <property type="match status" value="1"/>
</dbReference>
<reference evidence="4 5" key="1">
    <citation type="submission" date="2013-05" db="EMBL/GenBank/DDBJ databases">
        <title>Complete genome sequence of the lipase-producing bacterium Photobacterium gaetbulicola Gung47.</title>
        <authorList>
            <person name="Kim Y.-O."/>
        </authorList>
    </citation>
    <scope>NUCLEOTIDE SEQUENCE [LARGE SCALE GENOMIC DNA]</scope>
    <source>
        <strain evidence="4 5">Gung47</strain>
    </source>
</reference>
<dbReference type="Pfam" id="PF03737">
    <property type="entry name" value="RraA-like"/>
    <property type="match status" value="1"/>
</dbReference>
<evidence type="ECO:0000313" key="4">
    <source>
        <dbReference type="EMBL" id="AJR07246.1"/>
    </source>
</evidence>
<dbReference type="NCBIfam" id="TIGR01935">
    <property type="entry name" value="NOT-MenG"/>
    <property type="match status" value="1"/>
</dbReference>
<dbReference type="InterPro" id="IPR014339">
    <property type="entry name" value="RraA_gpbac"/>
</dbReference>
<dbReference type="PANTHER" id="PTHR33254">
    <property type="entry name" value="4-HYDROXY-4-METHYL-2-OXOGLUTARATE ALDOLASE 3-RELATED"/>
    <property type="match status" value="1"/>
</dbReference>
<comment type="similarity">
    <text evidence="2">Belongs to the RraA family.</text>
</comment>
<dbReference type="STRING" id="658445.H744_2c0510"/>
<dbReference type="AlphaFoldDB" id="A0A0C5W6Y2"/>
<dbReference type="GO" id="GO:0060698">
    <property type="term" value="F:endoribonuclease inhibitor activity"/>
    <property type="evidence" value="ECO:0007669"/>
    <property type="project" value="UniProtKB-UniRule"/>
</dbReference>
<dbReference type="GO" id="GO:0019899">
    <property type="term" value="F:enzyme binding"/>
    <property type="evidence" value="ECO:0007669"/>
    <property type="project" value="UniProtKB-UniRule"/>
</dbReference>
<evidence type="ECO:0000256" key="1">
    <source>
        <dbReference type="ARBA" id="ARBA00022490"/>
    </source>
</evidence>
<dbReference type="InterPro" id="IPR036704">
    <property type="entry name" value="RraA/RraA-like_sf"/>
</dbReference>
<dbReference type="InterPro" id="IPR005493">
    <property type="entry name" value="RraA/RraA-like"/>
</dbReference>
<organism evidence="4 5">
    <name type="scientific">Photobacterium gaetbulicola Gung47</name>
    <dbReference type="NCBI Taxonomy" id="658445"/>
    <lineage>
        <taxon>Bacteria</taxon>
        <taxon>Pseudomonadati</taxon>
        <taxon>Pseudomonadota</taxon>
        <taxon>Gammaproteobacteria</taxon>
        <taxon>Vibrionales</taxon>
        <taxon>Vibrionaceae</taxon>
        <taxon>Photobacterium</taxon>
    </lineage>
</organism>
<sequence>MRFADQLAVRRGGGAGCRLSNHASGKDISLCESLLTSYTFNKLSLAAPASGQLTLFNCHRRNAIMEYNTSELCDIYLDKVDVVEPMFSSYGGRSSFGGQVTTVKCFEDCGLLRTALQEPGAGRVLLVDGGGSLRRALLDAELAQLAADNQWEGLIIYGCVRHVDDLDELDIGIQAMASIPVGADENGIGEMDIAVNFGGVTFLPEDHIYADNTGVILSPEPLDID</sequence>
<dbReference type="CDD" id="cd16841">
    <property type="entry name" value="RraA_family"/>
    <property type="match status" value="1"/>
</dbReference>
<dbReference type="HAMAP" id="MF_00471">
    <property type="entry name" value="RraA"/>
    <property type="match status" value="1"/>
</dbReference>
<evidence type="ECO:0000256" key="3">
    <source>
        <dbReference type="PIRSR" id="PIRSR605493-1"/>
    </source>
</evidence>
<dbReference type="PANTHER" id="PTHR33254:SF29">
    <property type="entry name" value="REGULATOR OF RIBONUCLEASE ACTIVITY A"/>
    <property type="match status" value="1"/>
</dbReference>